<comment type="caution">
    <text evidence="1">The sequence shown here is derived from an EMBL/GenBank/DDBJ whole genome shotgun (WGS) entry which is preliminary data.</text>
</comment>
<reference evidence="1 2" key="1">
    <citation type="submission" date="2017-08" db="EMBL/GenBank/DDBJ databases">
        <title>Acidophilic green algal genome provides insights into adaptation to an acidic environment.</title>
        <authorList>
            <person name="Hirooka S."/>
            <person name="Hirose Y."/>
            <person name="Kanesaki Y."/>
            <person name="Higuchi S."/>
            <person name="Fujiwara T."/>
            <person name="Onuma R."/>
            <person name="Era A."/>
            <person name="Ohbayashi R."/>
            <person name="Uzuka A."/>
            <person name="Nozaki H."/>
            <person name="Yoshikawa H."/>
            <person name="Miyagishima S.Y."/>
        </authorList>
    </citation>
    <scope>NUCLEOTIDE SEQUENCE [LARGE SCALE GENOMIC DNA]</scope>
    <source>
        <strain evidence="1 2">NIES-2499</strain>
    </source>
</reference>
<proteinExistence type="predicted"/>
<dbReference type="OrthoDB" id="548539at2759"/>
<accession>A0A250X2P7</accession>
<name>A0A250X2P7_9CHLO</name>
<dbReference type="AlphaFoldDB" id="A0A250X2P7"/>
<organism evidence="1 2">
    <name type="scientific">Chlamydomonas eustigma</name>
    <dbReference type="NCBI Taxonomy" id="1157962"/>
    <lineage>
        <taxon>Eukaryota</taxon>
        <taxon>Viridiplantae</taxon>
        <taxon>Chlorophyta</taxon>
        <taxon>core chlorophytes</taxon>
        <taxon>Chlorophyceae</taxon>
        <taxon>CS clade</taxon>
        <taxon>Chlamydomonadales</taxon>
        <taxon>Chlamydomonadaceae</taxon>
        <taxon>Chlamydomonas</taxon>
    </lineage>
</organism>
<keyword evidence="2" id="KW-1185">Reference proteome</keyword>
<protein>
    <submittedName>
        <fullName evidence="1">Uncharacterized protein</fullName>
    </submittedName>
</protein>
<sequence>MMEETSSSVGHISEPDIRLFKTTLLARRFPGLQKLSEKEIVDLIIADQKAAGRKLESTVKSYPKTHFKAPTPKKELWFSSSQPVFTCINPSQAKDDIKRPENQSYLGVNTPYSADHMDLMEDIIHDESKRRTGPFLPTSTTQARGTICIDYYLNSSDAAAKEAELSATRRKAAEQMHHYIQQQTARRGHMLVQSPTSS</sequence>
<dbReference type="Proteomes" id="UP000232323">
    <property type="component" value="Unassembled WGS sequence"/>
</dbReference>
<gene>
    <name evidence="1" type="ORF">CEUSTIGMA_g4772.t1</name>
</gene>
<dbReference type="EMBL" id="BEGY01000024">
    <property type="protein sequence ID" value="GAX77326.1"/>
    <property type="molecule type" value="Genomic_DNA"/>
</dbReference>
<evidence type="ECO:0000313" key="2">
    <source>
        <dbReference type="Proteomes" id="UP000232323"/>
    </source>
</evidence>
<evidence type="ECO:0000313" key="1">
    <source>
        <dbReference type="EMBL" id="GAX77326.1"/>
    </source>
</evidence>